<dbReference type="PANTHER" id="PTHR10694">
    <property type="entry name" value="LYSINE-SPECIFIC DEMETHYLASE"/>
    <property type="match status" value="1"/>
</dbReference>
<dbReference type="GO" id="GO:0010468">
    <property type="term" value="P:regulation of gene expression"/>
    <property type="evidence" value="ECO:0007669"/>
    <property type="project" value="TreeGrafter"/>
</dbReference>
<feature type="compositionally biased region" description="Basic and acidic residues" evidence="7">
    <location>
        <begin position="264"/>
        <end position="286"/>
    </location>
</feature>
<dbReference type="SUPFAM" id="SSF57903">
    <property type="entry name" value="FYVE/PHD zinc finger"/>
    <property type="match status" value="1"/>
</dbReference>
<feature type="domain" description="ARID" evidence="9">
    <location>
        <begin position="496"/>
        <end position="589"/>
    </location>
</feature>
<dbReference type="GO" id="GO:0008270">
    <property type="term" value="F:zinc ion binding"/>
    <property type="evidence" value="ECO:0007669"/>
    <property type="project" value="UniProtKB-KW"/>
</dbReference>
<protein>
    <recommendedName>
        <fullName evidence="14">PLU-1-like protein</fullName>
    </recommendedName>
</protein>
<evidence type="ECO:0000259" key="8">
    <source>
        <dbReference type="PROSITE" id="PS50016"/>
    </source>
</evidence>
<dbReference type="SUPFAM" id="SSF46774">
    <property type="entry name" value="ARID-like"/>
    <property type="match status" value="1"/>
</dbReference>
<name>A0A1E4SVA9_9ASCO</name>
<dbReference type="InterPro" id="IPR013083">
    <property type="entry name" value="Znf_RING/FYVE/PHD"/>
</dbReference>
<dbReference type="PANTHER" id="PTHR10694:SF113">
    <property type="entry name" value="PROTEIN JUMONJI"/>
    <property type="match status" value="1"/>
</dbReference>
<dbReference type="InterPro" id="IPR011011">
    <property type="entry name" value="Znf_FYVE_PHD"/>
</dbReference>
<keyword evidence="4" id="KW-0862">Zinc</keyword>
<dbReference type="EMBL" id="KV453864">
    <property type="protein sequence ID" value="ODV83367.1"/>
    <property type="molecule type" value="Genomic_DNA"/>
</dbReference>
<dbReference type="PROSITE" id="PS01359">
    <property type="entry name" value="ZF_PHD_1"/>
    <property type="match status" value="1"/>
</dbReference>
<dbReference type="SMART" id="SM00558">
    <property type="entry name" value="JmjC"/>
    <property type="match status" value="1"/>
</dbReference>
<dbReference type="CDD" id="cd16100">
    <property type="entry name" value="ARID"/>
    <property type="match status" value="1"/>
</dbReference>
<evidence type="ECO:0000256" key="5">
    <source>
        <dbReference type="ARBA" id="ARBA00023242"/>
    </source>
</evidence>
<evidence type="ECO:0000256" key="1">
    <source>
        <dbReference type="ARBA" id="ARBA00004123"/>
    </source>
</evidence>
<feature type="region of interest" description="Disordered" evidence="7">
    <location>
        <begin position="249"/>
        <end position="357"/>
    </location>
</feature>
<evidence type="ECO:0000256" key="7">
    <source>
        <dbReference type="SAM" id="MobiDB-lite"/>
    </source>
</evidence>
<keyword evidence="5" id="KW-0539">Nucleus</keyword>
<comment type="subcellular location">
    <subcellularLocation>
        <location evidence="1">Nucleus</location>
    </subcellularLocation>
</comment>
<gene>
    <name evidence="12" type="ORF">CANARDRAFT_29994</name>
</gene>
<dbReference type="OrthoDB" id="1678912at2759"/>
<dbReference type="STRING" id="983967.A0A1E4SVA9"/>
<dbReference type="GO" id="GO:0003677">
    <property type="term" value="F:DNA binding"/>
    <property type="evidence" value="ECO:0007669"/>
    <property type="project" value="InterPro"/>
</dbReference>
<dbReference type="InterPro" id="IPR003349">
    <property type="entry name" value="JmjN"/>
</dbReference>
<dbReference type="PROSITE" id="PS50016">
    <property type="entry name" value="ZF_PHD_2"/>
    <property type="match status" value="1"/>
</dbReference>
<dbReference type="SMART" id="SM00501">
    <property type="entry name" value="BRIGHT"/>
    <property type="match status" value="1"/>
</dbReference>
<dbReference type="Gene3D" id="1.10.150.60">
    <property type="entry name" value="ARID DNA-binding domain"/>
    <property type="match status" value="1"/>
</dbReference>
<dbReference type="Proteomes" id="UP000094801">
    <property type="component" value="Unassembled WGS sequence"/>
</dbReference>
<feature type="domain" description="PHD-type" evidence="8">
    <location>
        <begin position="1516"/>
        <end position="1568"/>
    </location>
</feature>
<keyword evidence="13" id="KW-1185">Reference proteome</keyword>
<evidence type="ECO:0000259" key="11">
    <source>
        <dbReference type="PROSITE" id="PS51184"/>
    </source>
</evidence>
<feature type="domain" description="JmjC" evidence="11">
    <location>
        <begin position="761"/>
        <end position="978"/>
    </location>
</feature>
<dbReference type="InterPro" id="IPR001965">
    <property type="entry name" value="Znf_PHD"/>
</dbReference>
<proteinExistence type="predicted"/>
<dbReference type="SMART" id="SM00545">
    <property type="entry name" value="JmjN"/>
    <property type="match status" value="1"/>
</dbReference>
<evidence type="ECO:0000313" key="12">
    <source>
        <dbReference type="EMBL" id="ODV83367.1"/>
    </source>
</evidence>
<dbReference type="PROSITE" id="PS51011">
    <property type="entry name" value="ARID"/>
    <property type="match status" value="1"/>
</dbReference>
<feature type="compositionally biased region" description="Low complexity" evidence="7">
    <location>
        <begin position="342"/>
        <end position="356"/>
    </location>
</feature>
<sequence>MSEDKPNSFSGSDQSLNQQKIKLPPLASLTGNMNISIPQHNSSSMDIRNNHYQQLPSISSFTHQQQYPDSGSHDGTQMRWPYSSISNHGPYSLNRLSMPNHSPGVDHRAFPSSLQTHHVPLSTTLSQHSPSLLRPPELYSASFQSEPSLKYPRPISHLLNNEPPTSTAAYAGNQTQLSAPQVSQSVQAYTNDQRTPFYKANSNAAKTPETTTVNQRENTRHNIINLRNQQNHPNFTSTIDETSIDATMFSNTKGMPEGHINQVDTKKRQSEELDQHTSMNKDDQQSNKKRKNNANGVDRPNDDFYLSTETNSFTSASNDQTFSANDSSLRTASTEESDNLVTQKKTNGTTGPPKTTRFYRTFTNDSPRQGVEQKGHTRTAQAIAHHYNPFSYPQNRHKVNPQPDFLHYKLRWMKDTVLWNKEQECPSNLDSIPIVKPTNEEFADPIAYIESLRELGEKYGAVKIIANQFKYKFAANLESLWFKTRRQTWNSHVNELNARYIFHMKLKESCKENNVSLTKLPCIDKRSIDLYRLQKSVHLRGGYVKCCSEKMWAQVGRELGFYGKITSSLSSSIKSAYQRYVLPLDLKNEKVDGFTNENYISGDSNTHGYMPRIIGSSTEFKRTREMMIELGFEPFFDKVTIQKKGITVNDDQTLPTYDFYNWTTEEGTEDSSPFENRVSSLYNIKQFNDKSKSFRSQVLERLGIFEDSEESPKISDQELETKFWEILNNPNSIMETEIAIKVSTKIHESGLDTKPSYSSKQEFLSPWNLHNLSVCDNSLLQYLSDESDAIIQPSMTFGMFFSSQSWNMEEHQLYAADFQLLGKRKLWYFIPPRFQEKYEAILEDFIKRKDEQDSELEGHLAKFKEMCSNNDVYTITTDNGAFGEPFSRRCDIKNPRFADFVSAEKPVHMNEEMFISPSYLRSQGIEVYGVYQEPGEFVIKFPRSYSSSISLGTTVNETVNFATPSWLKEAPKLNAWLSKQTIMPKFSTLKLLVNIALNCDDVNALKELDPVLKQMVEEELQLRESVRSCPSVSVINNPTAEQKLSVTDADVTDAYPSYVCLTEKDNLDSKFTMSLKYFLANFKPEIHDFKVELVNVVSDEFLKNTRKTLDLKLMTGAMWLEKYEKLIAGYDKPSTKLVKPLLAEGELIFARKSETFTDEQDIKAFGCFQSLKANVKLTDDWGDRASKFLQFKVSTRKRQRKVSETDVNGNEKENLNELEELDSLLKEIPQLPISIPEMDQLIEFASEISRFNDLVEAMFHNTSNNTTEDDDDTELTNLHLLGQSFGVKLESALLLDRIIKRRNWLKWVRSVEPFGKLEDFKAVIDEGEKVASSLDKQLLNDLKAIYQKGTEGDLQLSNFLNNSTIFDVSELNNLHEKYRNVPSDNYNKLLSLFSEYRDTSSKIQSLFSIVEQKITVKSDEDDEVLRFVDTSYQYCKVSKDFHLTDLPKLAEKASQFSDLVSKVDEIKRIQSSVDEWTEKFYLEFPELLQFASNISGHLKKWKKVNQRILNEEISSDNYCVCRLTHEKGIMIECESCEQWFHFSCLGLNEKDKSDTNIDGFLCPACDVISQFKTTIHHNNFLQKKKSLSDFFKFLKVSAERLPIFPGIFHQLIQVFEGLYKSRLELRKQLNYDSDHKLVEDDLVKLRFWFRKLGACDINFEKDIAEIKNRLFFLKKEHEESHTKDIAEKDIKYEEEVMERTILTDAGTETQSLDVMTEPKTNIVFNANDKATVDVADANVVETIAVKDIEPAADVNVGVAVTDDEVVDAVAYENAIVTTNDDDSVFESSAEDKPVVCTKIEPVSQLQENIVLGK</sequence>
<evidence type="ECO:0000256" key="2">
    <source>
        <dbReference type="ARBA" id="ARBA00022723"/>
    </source>
</evidence>
<feature type="compositionally biased region" description="Polar residues" evidence="7">
    <location>
        <begin position="307"/>
        <end position="334"/>
    </location>
</feature>
<accession>A0A1E4SVA9</accession>
<evidence type="ECO:0000313" key="13">
    <source>
        <dbReference type="Proteomes" id="UP000094801"/>
    </source>
</evidence>
<dbReference type="InterPro" id="IPR036431">
    <property type="entry name" value="ARID_dom_sf"/>
</dbReference>
<dbReference type="Pfam" id="PF01388">
    <property type="entry name" value="ARID"/>
    <property type="match status" value="1"/>
</dbReference>
<keyword evidence="3 6" id="KW-0863">Zinc-finger</keyword>
<dbReference type="Gene3D" id="2.60.120.650">
    <property type="entry name" value="Cupin"/>
    <property type="match status" value="1"/>
</dbReference>
<evidence type="ECO:0000256" key="3">
    <source>
        <dbReference type="ARBA" id="ARBA00022771"/>
    </source>
</evidence>
<dbReference type="Gene3D" id="3.30.40.10">
    <property type="entry name" value="Zinc/RING finger domain, C3HC4 (zinc finger)"/>
    <property type="match status" value="1"/>
</dbReference>
<dbReference type="Pfam" id="PF00628">
    <property type="entry name" value="PHD"/>
    <property type="match status" value="1"/>
</dbReference>
<dbReference type="Pfam" id="PF08429">
    <property type="entry name" value="PLU-1"/>
    <property type="match status" value="1"/>
</dbReference>
<dbReference type="SUPFAM" id="SSF51197">
    <property type="entry name" value="Clavaminate synthase-like"/>
    <property type="match status" value="1"/>
</dbReference>
<dbReference type="GO" id="GO:0005634">
    <property type="term" value="C:nucleus"/>
    <property type="evidence" value="ECO:0007669"/>
    <property type="project" value="UniProtKB-SubCell"/>
</dbReference>
<dbReference type="SMART" id="SM00249">
    <property type="entry name" value="PHD"/>
    <property type="match status" value="1"/>
</dbReference>
<keyword evidence="2" id="KW-0479">Metal-binding</keyword>
<dbReference type="Pfam" id="PF02375">
    <property type="entry name" value="JmjN"/>
    <property type="match status" value="1"/>
</dbReference>
<dbReference type="GO" id="GO:0006338">
    <property type="term" value="P:chromatin remodeling"/>
    <property type="evidence" value="ECO:0007669"/>
    <property type="project" value="TreeGrafter"/>
</dbReference>
<feature type="compositionally biased region" description="Polar residues" evidence="7">
    <location>
        <begin position="7"/>
        <end position="20"/>
    </location>
</feature>
<dbReference type="Pfam" id="PF02373">
    <property type="entry name" value="JmjC"/>
    <property type="match status" value="2"/>
</dbReference>
<reference evidence="13" key="1">
    <citation type="submission" date="2016-04" db="EMBL/GenBank/DDBJ databases">
        <title>Comparative genomics of biotechnologically important yeasts.</title>
        <authorList>
            <consortium name="DOE Joint Genome Institute"/>
            <person name="Riley R."/>
            <person name="Haridas S."/>
            <person name="Wolfe K.H."/>
            <person name="Lopes M.R."/>
            <person name="Hittinger C.T."/>
            <person name="Goker M."/>
            <person name="Salamov A."/>
            <person name="Wisecaver J."/>
            <person name="Long T.M."/>
            <person name="Aerts A.L."/>
            <person name="Barry K."/>
            <person name="Choi C."/>
            <person name="Clum A."/>
            <person name="Coughlan A.Y."/>
            <person name="Deshpande S."/>
            <person name="Douglass A.P."/>
            <person name="Hanson S.J."/>
            <person name="Klenk H.-P."/>
            <person name="Labutti K."/>
            <person name="Lapidus A."/>
            <person name="Lindquist E."/>
            <person name="Lipzen A."/>
            <person name="Meier-Kolthoff J.P."/>
            <person name="Ohm R.A."/>
            <person name="Otillar R.P."/>
            <person name="Pangilinan J."/>
            <person name="Peng Y."/>
            <person name="Rokas A."/>
            <person name="Rosa C.A."/>
            <person name="Scheuner C."/>
            <person name="Sibirny A.A."/>
            <person name="Slot J.C."/>
            <person name="Stielow J.B."/>
            <person name="Sun H."/>
            <person name="Kurtzman C.P."/>
            <person name="Blackwell M."/>
            <person name="Grigoriev I.V."/>
            <person name="Jeffries T.W."/>
        </authorList>
    </citation>
    <scope>NUCLEOTIDE SEQUENCE [LARGE SCALE GENOMIC DNA]</scope>
    <source>
        <strain evidence="13">NRRL YB-2248</strain>
    </source>
</reference>
<dbReference type="SMART" id="SM01014">
    <property type="entry name" value="ARID"/>
    <property type="match status" value="1"/>
</dbReference>
<dbReference type="PROSITE" id="PS51184">
    <property type="entry name" value="JMJC"/>
    <property type="match status" value="1"/>
</dbReference>
<evidence type="ECO:0000259" key="9">
    <source>
        <dbReference type="PROSITE" id="PS51011"/>
    </source>
</evidence>
<dbReference type="GO" id="GO:0000785">
    <property type="term" value="C:chromatin"/>
    <property type="evidence" value="ECO:0007669"/>
    <property type="project" value="TreeGrafter"/>
</dbReference>
<feature type="domain" description="JmjN" evidence="10">
    <location>
        <begin position="432"/>
        <end position="473"/>
    </location>
</feature>
<organism evidence="12 13">
    <name type="scientific">[Candida] arabinofermentans NRRL YB-2248</name>
    <dbReference type="NCBI Taxonomy" id="983967"/>
    <lineage>
        <taxon>Eukaryota</taxon>
        <taxon>Fungi</taxon>
        <taxon>Dikarya</taxon>
        <taxon>Ascomycota</taxon>
        <taxon>Saccharomycotina</taxon>
        <taxon>Pichiomycetes</taxon>
        <taxon>Pichiales</taxon>
        <taxon>Pichiaceae</taxon>
        <taxon>Ogataea</taxon>
        <taxon>Ogataea/Candida clade</taxon>
    </lineage>
</organism>
<dbReference type="InterPro" id="IPR003347">
    <property type="entry name" value="JmjC_dom"/>
</dbReference>
<evidence type="ECO:0000256" key="6">
    <source>
        <dbReference type="PROSITE-ProRule" id="PRU00146"/>
    </source>
</evidence>
<dbReference type="InterPro" id="IPR019787">
    <property type="entry name" value="Znf_PHD-finger"/>
</dbReference>
<dbReference type="InterPro" id="IPR013637">
    <property type="entry name" value="Lys_sp_deMease-like_dom"/>
</dbReference>
<dbReference type="PROSITE" id="PS51183">
    <property type="entry name" value="JMJN"/>
    <property type="match status" value="1"/>
</dbReference>
<dbReference type="InterPro" id="IPR019786">
    <property type="entry name" value="Zinc_finger_PHD-type_CS"/>
</dbReference>
<evidence type="ECO:0000256" key="4">
    <source>
        <dbReference type="ARBA" id="ARBA00022833"/>
    </source>
</evidence>
<evidence type="ECO:0008006" key="14">
    <source>
        <dbReference type="Google" id="ProtNLM"/>
    </source>
</evidence>
<evidence type="ECO:0000259" key="10">
    <source>
        <dbReference type="PROSITE" id="PS51183"/>
    </source>
</evidence>
<feature type="region of interest" description="Disordered" evidence="7">
    <location>
        <begin position="1"/>
        <end position="22"/>
    </location>
</feature>
<dbReference type="InterPro" id="IPR001606">
    <property type="entry name" value="ARID_dom"/>
</dbReference>